<organism evidence="1 2">
    <name type="scientific">Paramuricea clavata</name>
    <name type="common">Red gorgonian</name>
    <name type="synonym">Violescent sea-whip</name>
    <dbReference type="NCBI Taxonomy" id="317549"/>
    <lineage>
        <taxon>Eukaryota</taxon>
        <taxon>Metazoa</taxon>
        <taxon>Cnidaria</taxon>
        <taxon>Anthozoa</taxon>
        <taxon>Octocorallia</taxon>
        <taxon>Malacalcyonacea</taxon>
        <taxon>Plexauridae</taxon>
        <taxon>Paramuricea</taxon>
    </lineage>
</organism>
<name>A0A6S7G9Y6_PARCT</name>
<reference evidence="1" key="1">
    <citation type="submission" date="2020-04" db="EMBL/GenBank/DDBJ databases">
        <authorList>
            <person name="Alioto T."/>
            <person name="Alioto T."/>
            <person name="Gomez Garrido J."/>
        </authorList>
    </citation>
    <scope>NUCLEOTIDE SEQUENCE</scope>
    <source>
        <strain evidence="1">A484AB</strain>
    </source>
</reference>
<proteinExistence type="predicted"/>
<comment type="caution">
    <text evidence="1">The sequence shown here is derived from an EMBL/GenBank/DDBJ whole genome shotgun (WGS) entry which is preliminary data.</text>
</comment>
<dbReference type="Proteomes" id="UP001152795">
    <property type="component" value="Unassembled WGS sequence"/>
</dbReference>
<evidence type="ECO:0000313" key="1">
    <source>
        <dbReference type="EMBL" id="CAB3988525.1"/>
    </source>
</evidence>
<dbReference type="AlphaFoldDB" id="A0A6S7G9Y6"/>
<evidence type="ECO:0000313" key="2">
    <source>
        <dbReference type="Proteomes" id="UP001152795"/>
    </source>
</evidence>
<dbReference type="OrthoDB" id="5949000at2759"/>
<accession>A0A6S7G9Y6</accession>
<dbReference type="EMBL" id="CACRXK020001337">
    <property type="protein sequence ID" value="CAB3988525.1"/>
    <property type="molecule type" value="Genomic_DNA"/>
</dbReference>
<sequence length="174" mass="20582">MAKLCQINRVKDSFDRDSLRLIINALVMSKLYYCSTVWSNTSATNIKKLRAVQNFACRILTNTGRYDHVTPSLRAIRWLPVEEHLKFRETLITHKCMKGLAPPYLSKLFIKRIEIHDLNTRNNKALHIPQHKTVSGQRTFYYRAVKFWNDLDEDLKKLPWKSFETELKKMLNNN</sequence>
<gene>
    <name evidence="1" type="ORF">PACLA_8A057100</name>
</gene>
<keyword evidence="2" id="KW-1185">Reference proteome</keyword>
<protein>
    <submittedName>
        <fullName evidence="1">Uncharacterized protein</fullName>
    </submittedName>
</protein>